<dbReference type="InterPro" id="IPR032466">
    <property type="entry name" value="Metal_Hydrolase"/>
</dbReference>
<gene>
    <name evidence="1" type="ORF">S12H4_51820</name>
</gene>
<organism evidence="1">
    <name type="scientific">marine sediment metagenome</name>
    <dbReference type="NCBI Taxonomy" id="412755"/>
    <lineage>
        <taxon>unclassified sequences</taxon>
        <taxon>metagenomes</taxon>
        <taxon>ecological metagenomes</taxon>
    </lineage>
</organism>
<dbReference type="AlphaFoldDB" id="X1VBS7"/>
<accession>X1VBS7</accession>
<name>X1VBS7_9ZZZZ</name>
<dbReference type="SUPFAM" id="SSF51556">
    <property type="entry name" value="Metallo-dependent hydrolases"/>
    <property type="match status" value="1"/>
</dbReference>
<reference evidence="1" key="1">
    <citation type="journal article" date="2014" name="Front. Microbiol.">
        <title>High frequency of phylogenetically diverse reductive dehalogenase-homologous genes in deep subseafloor sedimentary metagenomes.</title>
        <authorList>
            <person name="Kawai M."/>
            <person name="Futagami T."/>
            <person name="Toyoda A."/>
            <person name="Takaki Y."/>
            <person name="Nishi S."/>
            <person name="Hori S."/>
            <person name="Arai W."/>
            <person name="Tsubouchi T."/>
            <person name="Morono Y."/>
            <person name="Uchiyama I."/>
            <person name="Ito T."/>
            <person name="Fujiyama A."/>
            <person name="Inagaki F."/>
            <person name="Takami H."/>
        </authorList>
    </citation>
    <scope>NUCLEOTIDE SEQUENCE</scope>
    <source>
        <strain evidence="1">Expedition CK06-06</strain>
    </source>
</reference>
<proteinExistence type="predicted"/>
<dbReference type="EMBL" id="BARW01032794">
    <property type="protein sequence ID" value="GAJ03460.1"/>
    <property type="molecule type" value="Genomic_DNA"/>
</dbReference>
<dbReference type="Gene3D" id="3.20.20.140">
    <property type="entry name" value="Metal-dependent hydrolases"/>
    <property type="match status" value="1"/>
</dbReference>
<comment type="caution">
    <text evidence="1">The sequence shown here is derived from an EMBL/GenBank/DDBJ whole genome shotgun (WGS) entry which is preliminary data.</text>
</comment>
<evidence type="ECO:0000313" key="1">
    <source>
        <dbReference type="EMBL" id="GAJ03460.1"/>
    </source>
</evidence>
<sequence length="167" mass="19478">MKIIDFHIHIGRKEHWHEWVHAYQKAAHTEFYERYEEMIDPKRFAAYLKSHQIEKAVILPEISPITTGFVSNEYVMEFCQGYDIFIPVVSPEDLVLMKLLAGSPLDIQDAQGIIDVLKEKIDLDYLSIMSRKLRLNLRKLKIEISQSAFCTKSYWQSPCGRSKNSSV</sequence>
<protein>
    <submittedName>
        <fullName evidence="1">Uncharacterized protein</fullName>
    </submittedName>
</protein>